<name>A0A1R3GKW1_9ROSI</name>
<accession>A0A1R3GKW1</accession>
<keyword evidence="1" id="KW-0175">Coiled coil</keyword>
<feature type="coiled-coil region" evidence="1">
    <location>
        <begin position="9"/>
        <end position="36"/>
    </location>
</feature>
<proteinExistence type="predicted"/>
<dbReference type="EMBL" id="AWUE01022392">
    <property type="protein sequence ID" value="OMO58701.1"/>
    <property type="molecule type" value="Genomic_DNA"/>
</dbReference>
<reference evidence="3" key="1">
    <citation type="submission" date="2013-09" db="EMBL/GenBank/DDBJ databases">
        <title>Corchorus olitorius genome sequencing.</title>
        <authorList>
            <person name="Alam M."/>
            <person name="Haque M.S."/>
            <person name="Islam M.S."/>
            <person name="Emdad E.M."/>
            <person name="Islam M.M."/>
            <person name="Ahmed B."/>
            <person name="Halim A."/>
            <person name="Hossen Q.M.M."/>
            <person name="Hossain M.Z."/>
            <person name="Ahmed R."/>
            <person name="Khan M.M."/>
            <person name="Islam R."/>
            <person name="Rashid M.M."/>
            <person name="Khan S.A."/>
            <person name="Rahman M.S."/>
            <person name="Alam M."/>
            <person name="Yahiya A.S."/>
            <person name="Khan M.S."/>
            <person name="Azam M.S."/>
            <person name="Haque T."/>
            <person name="Lashkar M.Z.H."/>
            <person name="Akhand A.I."/>
            <person name="Morshed G."/>
            <person name="Roy S."/>
            <person name="Uddin K.S."/>
            <person name="Rabeya T."/>
            <person name="Hossain A.S."/>
            <person name="Chowdhury A."/>
            <person name="Snigdha A.R."/>
            <person name="Mortoza M.S."/>
            <person name="Matin S.A."/>
            <person name="Hoque S.M.E."/>
            <person name="Islam M.K."/>
            <person name="Roy D.K."/>
            <person name="Haider R."/>
            <person name="Moosa M.M."/>
            <person name="Elias S.M."/>
            <person name="Hasan A.M."/>
            <person name="Jahan S."/>
            <person name="Shafiuddin M."/>
            <person name="Mahmood N."/>
            <person name="Shommy N.S."/>
        </authorList>
    </citation>
    <scope>NUCLEOTIDE SEQUENCE [LARGE SCALE GENOMIC DNA]</scope>
    <source>
        <strain evidence="3">cv. O-4</strain>
    </source>
</reference>
<comment type="caution">
    <text evidence="2">The sequence shown here is derived from an EMBL/GenBank/DDBJ whole genome shotgun (WGS) entry which is preliminary data.</text>
</comment>
<evidence type="ECO:0000313" key="3">
    <source>
        <dbReference type="Proteomes" id="UP000187203"/>
    </source>
</evidence>
<organism evidence="2 3">
    <name type="scientific">Corchorus olitorius</name>
    <dbReference type="NCBI Taxonomy" id="93759"/>
    <lineage>
        <taxon>Eukaryota</taxon>
        <taxon>Viridiplantae</taxon>
        <taxon>Streptophyta</taxon>
        <taxon>Embryophyta</taxon>
        <taxon>Tracheophyta</taxon>
        <taxon>Spermatophyta</taxon>
        <taxon>Magnoliopsida</taxon>
        <taxon>eudicotyledons</taxon>
        <taxon>Gunneridae</taxon>
        <taxon>Pentapetalae</taxon>
        <taxon>rosids</taxon>
        <taxon>malvids</taxon>
        <taxon>Malvales</taxon>
        <taxon>Malvaceae</taxon>
        <taxon>Grewioideae</taxon>
        <taxon>Apeibeae</taxon>
        <taxon>Corchorus</taxon>
    </lineage>
</organism>
<evidence type="ECO:0000313" key="2">
    <source>
        <dbReference type="EMBL" id="OMO58701.1"/>
    </source>
</evidence>
<sequence>DALSLEATIAAKDRIILELQQEVLELRQQLDALKASPDSAKCQRLIDVHARFFGKSVGFKLP</sequence>
<keyword evidence="3" id="KW-1185">Reference proteome</keyword>
<protein>
    <submittedName>
        <fullName evidence="2">Uncharacterized protein</fullName>
    </submittedName>
</protein>
<gene>
    <name evidence="2" type="ORF">COLO4_34412</name>
</gene>
<dbReference type="Proteomes" id="UP000187203">
    <property type="component" value="Unassembled WGS sequence"/>
</dbReference>
<feature type="non-terminal residue" evidence="2">
    <location>
        <position position="1"/>
    </location>
</feature>
<dbReference type="AlphaFoldDB" id="A0A1R3GKW1"/>
<evidence type="ECO:0000256" key="1">
    <source>
        <dbReference type="SAM" id="Coils"/>
    </source>
</evidence>